<accession>M0N169</accession>
<evidence type="ECO:0000256" key="3">
    <source>
        <dbReference type="ARBA" id="ARBA00022692"/>
    </source>
</evidence>
<evidence type="ECO:0000256" key="6">
    <source>
        <dbReference type="SAM" id="Phobius"/>
    </source>
</evidence>
<dbReference type="PANTHER" id="PTHR30250:SF11">
    <property type="entry name" value="O-ANTIGEN TRANSPORTER-RELATED"/>
    <property type="match status" value="1"/>
</dbReference>
<sequence length="478" mass="51178">MSYRSKLSTDIIVSTAATLSIRLRGLIFIPLISGGLSVTAFGAYTQVLAVARLLEVLAGVRLYDVLVRYGQERDQDASELFYTLFTVVVVSSAFVAAFMFSIAQLLSQYTLSTGEYAAAYQAGAVLVLLRAVFRIQVSYFKMNGRIKFYSIIETANTYAIVSGVAAAILIFSSDLAGVFDAIILGDALTVVLLQGLIVREIGVATPSFERIGEYLRYSVPLTTSTLASTVSSRVDRFLIGAFLGAQAVGVYSIAYQIATAIMIYVKPIRITFFPEFSQLLENGKLDRCSRYLRQGVRYFLLISLPTVGGMYLIGPDVIGIIAGEGANPSGILVATIALGVVGLGVDNIYWVVLTADKRTLRATIIRWVGAVANLGLSIPLVLEFGIIGAAVATLGTYALTAGLMYYSSGKVFETTFVTGTLIRTALATVAMVVLTGLVTNSLVYSVVVGALSYGVVVLALGEFSRAELRQIQSSLPML</sequence>
<keyword evidence="3 6" id="KW-0812">Transmembrane</keyword>
<protein>
    <submittedName>
        <fullName evidence="7">Polysaccharide biosynthesis protein</fullName>
    </submittedName>
</protein>
<keyword evidence="5 6" id="KW-0472">Membrane</keyword>
<dbReference type="GO" id="GO:0005886">
    <property type="term" value="C:plasma membrane"/>
    <property type="evidence" value="ECO:0007669"/>
    <property type="project" value="UniProtKB-SubCell"/>
</dbReference>
<feature type="transmembrane region" description="Helical" evidence="6">
    <location>
        <begin position="414"/>
        <end position="436"/>
    </location>
</feature>
<evidence type="ECO:0000313" key="8">
    <source>
        <dbReference type="Proteomes" id="UP000011625"/>
    </source>
</evidence>
<keyword evidence="4 6" id="KW-1133">Transmembrane helix</keyword>
<feature type="transmembrane region" description="Helical" evidence="6">
    <location>
        <begin position="442"/>
        <end position="461"/>
    </location>
</feature>
<feature type="transmembrane region" description="Helical" evidence="6">
    <location>
        <begin position="21"/>
        <end position="44"/>
    </location>
</feature>
<feature type="transmembrane region" description="Helical" evidence="6">
    <location>
        <begin position="158"/>
        <end position="184"/>
    </location>
</feature>
<feature type="transmembrane region" description="Helical" evidence="6">
    <location>
        <begin position="298"/>
        <end position="323"/>
    </location>
</feature>
<dbReference type="EMBL" id="AOME01000064">
    <property type="protein sequence ID" value="EMA51717.1"/>
    <property type="molecule type" value="Genomic_DNA"/>
</dbReference>
<dbReference type="AlphaFoldDB" id="M0N169"/>
<dbReference type="Pfam" id="PF13440">
    <property type="entry name" value="Polysacc_synt_3"/>
    <property type="match status" value="1"/>
</dbReference>
<feature type="transmembrane region" description="Helical" evidence="6">
    <location>
        <begin position="50"/>
        <end position="69"/>
    </location>
</feature>
<dbReference type="OrthoDB" id="112053at2157"/>
<dbReference type="PATRIC" id="fig|1227456.3.peg.2456"/>
<organism evidence="7 8">
    <name type="scientific">Halococcus salifodinae DSM 8989</name>
    <dbReference type="NCBI Taxonomy" id="1227456"/>
    <lineage>
        <taxon>Archaea</taxon>
        <taxon>Methanobacteriati</taxon>
        <taxon>Methanobacteriota</taxon>
        <taxon>Stenosarchaea group</taxon>
        <taxon>Halobacteria</taxon>
        <taxon>Halobacteriales</taxon>
        <taxon>Halococcaceae</taxon>
        <taxon>Halococcus</taxon>
    </lineage>
</organism>
<name>M0N169_9EURY</name>
<keyword evidence="8" id="KW-1185">Reference proteome</keyword>
<keyword evidence="2" id="KW-1003">Cell membrane</keyword>
<feature type="transmembrane region" description="Helical" evidence="6">
    <location>
        <begin position="364"/>
        <end position="381"/>
    </location>
</feature>
<feature type="transmembrane region" description="Helical" evidence="6">
    <location>
        <begin position="329"/>
        <end position="352"/>
    </location>
</feature>
<reference evidence="7 8" key="1">
    <citation type="journal article" date="2014" name="PLoS Genet.">
        <title>Phylogenetically driven sequencing of extremely halophilic archaea reveals strategies for static and dynamic osmo-response.</title>
        <authorList>
            <person name="Becker E.A."/>
            <person name="Seitzer P.M."/>
            <person name="Tritt A."/>
            <person name="Larsen D."/>
            <person name="Krusor M."/>
            <person name="Yao A.I."/>
            <person name="Wu D."/>
            <person name="Madern D."/>
            <person name="Eisen J.A."/>
            <person name="Darling A.E."/>
            <person name="Facciotti M.T."/>
        </authorList>
    </citation>
    <scope>NUCLEOTIDE SEQUENCE [LARGE SCALE GENOMIC DNA]</scope>
    <source>
        <strain evidence="7 8">DSM 8989</strain>
    </source>
</reference>
<evidence type="ECO:0000256" key="1">
    <source>
        <dbReference type="ARBA" id="ARBA00004651"/>
    </source>
</evidence>
<proteinExistence type="predicted"/>
<feature type="transmembrane region" description="Helical" evidence="6">
    <location>
        <begin position="237"/>
        <end position="265"/>
    </location>
</feature>
<feature type="transmembrane region" description="Helical" evidence="6">
    <location>
        <begin position="387"/>
        <end position="407"/>
    </location>
</feature>
<feature type="transmembrane region" description="Helical" evidence="6">
    <location>
        <begin position="118"/>
        <end position="137"/>
    </location>
</feature>
<evidence type="ECO:0000256" key="2">
    <source>
        <dbReference type="ARBA" id="ARBA00022475"/>
    </source>
</evidence>
<feature type="transmembrane region" description="Helical" evidence="6">
    <location>
        <begin position="81"/>
        <end position="106"/>
    </location>
</feature>
<evidence type="ECO:0000256" key="5">
    <source>
        <dbReference type="ARBA" id="ARBA00023136"/>
    </source>
</evidence>
<dbReference type="Proteomes" id="UP000011625">
    <property type="component" value="Unassembled WGS sequence"/>
</dbReference>
<comment type="subcellular location">
    <subcellularLocation>
        <location evidence="1">Cell membrane</location>
        <topology evidence="1">Multi-pass membrane protein</topology>
    </subcellularLocation>
</comment>
<gene>
    <name evidence="7" type="ORF">C450_12113</name>
</gene>
<dbReference type="STRING" id="1227456.C450_12113"/>
<dbReference type="RefSeq" id="WP_005043652.1">
    <property type="nucleotide sequence ID" value="NZ_AOME01000064.1"/>
</dbReference>
<evidence type="ECO:0000256" key="4">
    <source>
        <dbReference type="ARBA" id="ARBA00022989"/>
    </source>
</evidence>
<comment type="caution">
    <text evidence="7">The sequence shown here is derived from an EMBL/GenBank/DDBJ whole genome shotgun (WGS) entry which is preliminary data.</text>
</comment>
<evidence type="ECO:0000313" key="7">
    <source>
        <dbReference type="EMBL" id="EMA51717.1"/>
    </source>
</evidence>
<dbReference type="InterPro" id="IPR050833">
    <property type="entry name" value="Poly_Biosynth_Transport"/>
</dbReference>
<dbReference type="PANTHER" id="PTHR30250">
    <property type="entry name" value="PST FAMILY PREDICTED COLANIC ACID TRANSPORTER"/>
    <property type="match status" value="1"/>
</dbReference>